<keyword evidence="4" id="KW-1185">Reference proteome</keyword>
<organism evidence="3 4">
    <name type="scientific">Amnibacterium soli</name>
    <dbReference type="NCBI Taxonomy" id="1282736"/>
    <lineage>
        <taxon>Bacteria</taxon>
        <taxon>Bacillati</taxon>
        <taxon>Actinomycetota</taxon>
        <taxon>Actinomycetes</taxon>
        <taxon>Micrococcales</taxon>
        <taxon>Microbacteriaceae</taxon>
        <taxon>Amnibacterium</taxon>
    </lineage>
</organism>
<evidence type="ECO:0000313" key="4">
    <source>
        <dbReference type="Proteomes" id="UP001500121"/>
    </source>
</evidence>
<feature type="chain" id="PRO_5046414849" description="Conjugal transfer protein TrbC" evidence="2">
    <location>
        <begin position="21"/>
        <end position="106"/>
    </location>
</feature>
<comment type="caution">
    <text evidence="3">The sequence shown here is derived from an EMBL/GenBank/DDBJ whole genome shotgun (WGS) entry which is preliminary data.</text>
</comment>
<evidence type="ECO:0000313" key="3">
    <source>
        <dbReference type="EMBL" id="GAA4754996.1"/>
    </source>
</evidence>
<evidence type="ECO:0000256" key="1">
    <source>
        <dbReference type="SAM" id="Phobius"/>
    </source>
</evidence>
<name>A0ABP8ZFH3_9MICO</name>
<keyword evidence="2" id="KW-0732">Signal</keyword>
<dbReference type="EMBL" id="BAABLP010000007">
    <property type="protein sequence ID" value="GAA4754996.1"/>
    <property type="molecule type" value="Genomic_DNA"/>
</dbReference>
<keyword evidence="1" id="KW-0812">Transmembrane</keyword>
<evidence type="ECO:0000256" key="2">
    <source>
        <dbReference type="SAM" id="SignalP"/>
    </source>
</evidence>
<feature type="transmembrane region" description="Helical" evidence="1">
    <location>
        <begin position="52"/>
        <end position="72"/>
    </location>
</feature>
<dbReference type="Proteomes" id="UP001500121">
    <property type="component" value="Unassembled WGS sequence"/>
</dbReference>
<feature type="transmembrane region" description="Helical" evidence="1">
    <location>
        <begin position="84"/>
        <end position="105"/>
    </location>
</feature>
<keyword evidence="1" id="KW-0472">Membrane</keyword>
<protein>
    <recommendedName>
        <fullName evidence="5">Conjugal transfer protein TrbC</fullName>
    </recommendedName>
</protein>
<dbReference type="RefSeq" id="WP_345482167.1">
    <property type="nucleotide sequence ID" value="NZ_BAABLP010000007.1"/>
</dbReference>
<accession>A0ABP8ZFH3</accession>
<proteinExistence type="predicted"/>
<keyword evidence="1" id="KW-1133">Transmembrane helix</keyword>
<sequence length="106" mass="10641">MSVLLAVPTVLASLPHLADAAAPHLAAVPDPGDGTMPPGFAAFQTVMGWAKWVALGVAVLGLILLGASMTISARRGEGGEIGGWLGRLLIGVIIIGAAFTIVGFLV</sequence>
<reference evidence="4" key="1">
    <citation type="journal article" date="2019" name="Int. J. Syst. Evol. Microbiol.">
        <title>The Global Catalogue of Microorganisms (GCM) 10K type strain sequencing project: providing services to taxonomists for standard genome sequencing and annotation.</title>
        <authorList>
            <consortium name="The Broad Institute Genomics Platform"/>
            <consortium name="The Broad Institute Genome Sequencing Center for Infectious Disease"/>
            <person name="Wu L."/>
            <person name="Ma J."/>
        </authorList>
    </citation>
    <scope>NUCLEOTIDE SEQUENCE [LARGE SCALE GENOMIC DNA]</scope>
    <source>
        <strain evidence="4">JCM 19015</strain>
    </source>
</reference>
<gene>
    <name evidence="3" type="ORF">GCM10025783_30200</name>
</gene>
<feature type="signal peptide" evidence="2">
    <location>
        <begin position="1"/>
        <end position="20"/>
    </location>
</feature>
<evidence type="ECO:0008006" key="5">
    <source>
        <dbReference type="Google" id="ProtNLM"/>
    </source>
</evidence>